<dbReference type="GO" id="GO:0032259">
    <property type="term" value="P:methylation"/>
    <property type="evidence" value="ECO:0007669"/>
    <property type="project" value="UniProtKB-KW"/>
</dbReference>
<evidence type="ECO:0000256" key="5">
    <source>
        <dbReference type="SAM" id="SignalP"/>
    </source>
</evidence>
<dbReference type="SUPFAM" id="SSF53335">
    <property type="entry name" value="S-adenosyl-L-methionine-dependent methyltransferases"/>
    <property type="match status" value="1"/>
</dbReference>
<dbReference type="RefSeq" id="WP_190447454.1">
    <property type="nucleotide sequence ID" value="NZ_JAMPLM010000006.1"/>
</dbReference>
<evidence type="ECO:0000313" key="7">
    <source>
        <dbReference type="EMBL" id="MEP1058736.1"/>
    </source>
</evidence>
<gene>
    <name evidence="7" type="ORF">NDI38_09820</name>
</gene>
<reference evidence="7 8" key="1">
    <citation type="submission" date="2022-04" db="EMBL/GenBank/DDBJ databases">
        <title>Positive selection, recombination, and allopatry shape intraspecific diversity of widespread and dominant cyanobacteria.</title>
        <authorList>
            <person name="Wei J."/>
            <person name="Shu W."/>
            <person name="Hu C."/>
        </authorList>
    </citation>
    <scope>NUCLEOTIDE SEQUENCE [LARGE SCALE GENOMIC DNA]</scope>
    <source>
        <strain evidence="7 8">AS-A4</strain>
    </source>
</reference>
<keyword evidence="5" id="KW-0732">Signal</keyword>
<proteinExistence type="predicted"/>
<dbReference type="InterPro" id="IPR026170">
    <property type="entry name" value="FAM173A/B"/>
</dbReference>
<dbReference type="InterPro" id="IPR029063">
    <property type="entry name" value="SAM-dependent_MTases_sf"/>
</dbReference>
<evidence type="ECO:0000256" key="2">
    <source>
        <dbReference type="ARBA" id="ARBA00022679"/>
    </source>
</evidence>
<dbReference type="GO" id="GO:0008168">
    <property type="term" value="F:methyltransferase activity"/>
    <property type="evidence" value="ECO:0007669"/>
    <property type="project" value="UniProtKB-KW"/>
</dbReference>
<name>A0ABV0KHL2_9CYAN</name>
<dbReference type="Gene3D" id="3.40.50.150">
    <property type="entry name" value="Vaccinia Virus protein VP39"/>
    <property type="match status" value="1"/>
</dbReference>
<evidence type="ECO:0000256" key="3">
    <source>
        <dbReference type="ARBA" id="ARBA00022691"/>
    </source>
</evidence>
<feature type="compositionally biased region" description="Low complexity" evidence="4">
    <location>
        <begin position="45"/>
        <end position="73"/>
    </location>
</feature>
<organism evidence="7 8">
    <name type="scientific">Stenomitos frigidus AS-A4</name>
    <dbReference type="NCBI Taxonomy" id="2933935"/>
    <lineage>
        <taxon>Bacteria</taxon>
        <taxon>Bacillati</taxon>
        <taxon>Cyanobacteriota</taxon>
        <taxon>Cyanophyceae</taxon>
        <taxon>Leptolyngbyales</taxon>
        <taxon>Leptolyngbyaceae</taxon>
        <taxon>Stenomitos</taxon>
    </lineage>
</organism>
<sequence>MRLQQKRQNIARLLIIGLSAGSLTLAGCGQQRDSAQEGAQGNAQASTPAASASTPAASASTPATTTAEPAPETAQRRPDVVYVPTPNEVVARMLALAKVKNNDVIYDLGSGDGRIVITAAQKLGAKGVGIDIDPQRIQEANENAQAAKVTDRVEFRQQDLFETDLSQASVVTLYLLPDLNLKLRPKLFKELKPGTRVVSHDFDMGDWKPERTEKIDVGGRQHTVFYWVIPDEVPANLR</sequence>
<dbReference type="PROSITE" id="PS51257">
    <property type="entry name" value="PROKAR_LIPOPROTEIN"/>
    <property type="match status" value="1"/>
</dbReference>
<dbReference type="PANTHER" id="PTHR13610">
    <property type="entry name" value="METHYLTRANSFERASE DOMAIN-CONTAINING PROTEIN"/>
    <property type="match status" value="1"/>
</dbReference>
<dbReference type="InterPro" id="IPR025714">
    <property type="entry name" value="Methyltranfer_dom"/>
</dbReference>
<keyword evidence="2" id="KW-0808">Transferase</keyword>
<feature type="domain" description="Methyltransferase" evidence="6">
    <location>
        <begin position="101"/>
        <end position="211"/>
    </location>
</feature>
<feature type="compositionally biased region" description="Polar residues" evidence="4">
    <location>
        <begin position="34"/>
        <end position="44"/>
    </location>
</feature>
<dbReference type="CDD" id="cd02440">
    <property type="entry name" value="AdoMet_MTases"/>
    <property type="match status" value="1"/>
</dbReference>
<keyword evidence="3" id="KW-0949">S-adenosyl-L-methionine</keyword>
<keyword evidence="1 7" id="KW-0489">Methyltransferase</keyword>
<keyword evidence="8" id="KW-1185">Reference proteome</keyword>
<feature type="chain" id="PRO_5047103842" evidence="5">
    <location>
        <begin position="27"/>
        <end position="238"/>
    </location>
</feature>
<feature type="region of interest" description="Disordered" evidence="4">
    <location>
        <begin position="34"/>
        <end position="81"/>
    </location>
</feature>
<dbReference type="Proteomes" id="UP001476950">
    <property type="component" value="Unassembled WGS sequence"/>
</dbReference>
<evidence type="ECO:0000256" key="4">
    <source>
        <dbReference type="SAM" id="MobiDB-lite"/>
    </source>
</evidence>
<comment type="caution">
    <text evidence="7">The sequence shown here is derived from an EMBL/GenBank/DDBJ whole genome shotgun (WGS) entry which is preliminary data.</text>
</comment>
<dbReference type="Pfam" id="PF13847">
    <property type="entry name" value="Methyltransf_31"/>
    <property type="match status" value="1"/>
</dbReference>
<dbReference type="PANTHER" id="PTHR13610:SF11">
    <property type="entry name" value="METHYLTRANSFERASE DOMAIN-CONTAINING PROTEIN"/>
    <property type="match status" value="1"/>
</dbReference>
<accession>A0ABV0KHL2</accession>
<evidence type="ECO:0000259" key="6">
    <source>
        <dbReference type="Pfam" id="PF13847"/>
    </source>
</evidence>
<dbReference type="EMBL" id="JAMPLM010000006">
    <property type="protein sequence ID" value="MEP1058736.1"/>
    <property type="molecule type" value="Genomic_DNA"/>
</dbReference>
<feature type="signal peptide" evidence="5">
    <location>
        <begin position="1"/>
        <end position="26"/>
    </location>
</feature>
<protein>
    <submittedName>
        <fullName evidence="7">Class I SAM-dependent methyltransferase</fullName>
    </submittedName>
</protein>
<evidence type="ECO:0000256" key="1">
    <source>
        <dbReference type="ARBA" id="ARBA00022603"/>
    </source>
</evidence>
<evidence type="ECO:0000313" key="8">
    <source>
        <dbReference type="Proteomes" id="UP001476950"/>
    </source>
</evidence>